<dbReference type="Gene3D" id="3.80.10.10">
    <property type="entry name" value="Ribonuclease Inhibitor"/>
    <property type="match status" value="1"/>
</dbReference>
<protein>
    <recommendedName>
        <fullName evidence="1">F-box domain-containing protein</fullName>
    </recommendedName>
</protein>
<dbReference type="Gene3D" id="1.20.1280.50">
    <property type="match status" value="1"/>
</dbReference>
<dbReference type="SUPFAM" id="SSF52047">
    <property type="entry name" value="RNI-like"/>
    <property type="match status" value="1"/>
</dbReference>
<accession>A0A8H3H805</accession>
<dbReference type="EMBL" id="CAJMXA010003589">
    <property type="protein sequence ID" value="CAE6504986.1"/>
    <property type="molecule type" value="Genomic_DNA"/>
</dbReference>
<dbReference type="InterPro" id="IPR001810">
    <property type="entry name" value="F-box_dom"/>
</dbReference>
<gene>
    <name evidence="2" type="ORF">RDB_LOCUS118176</name>
</gene>
<dbReference type="AlphaFoldDB" id="A0A8H3H805"/>
<dbReference type="InterPro" id="IPR036047">
    <property type="entry name" value="F-box-like_dom_sf"/>
</dbReference>
<proteinExistence type="predicted"/>
<feature type="domain" description="F-box" evidence="1">
    <location>
        <begin position="6"/>
        <end position="46"/>
    </location>
</feature>
<evidence type="ECO:0000313" key="2">
    <source>
        <dbReference type="EMBL" id="CAE6504986.1"/>
    </source>
</evidence>
<reference evidence="2" key="1">
    <citation type="submission" date="2021-01" db="EMBL/GenBank/DDBJ databases">
        <authorList>
            <person name="Kaushik A."/>
        </authorList>
    </citation>
    <scope>NUCLEOTIDE SEQUENCE</scope>
    <source>
        <strain evidence="2">AG6-10EEA</strain>
    </source>
</reference>
<dbReference type="SUPFAM" id="SSF81383">
    <property type="entry name" value="F-box domain"/>
    <property type="match status" value="1"/>
</dbReference>
<sequence>MAGPAIPTEILAGIFGRLSPSYLAIASRVCRAWKTAAFPPLYRTVRLCLASHLEQLTQRIHREDAGSQFSISTHLQGLVLDIKYIDNDEEEMITESDLGNINAIIPRLIHLKCLSWNLMFVPRDPETFRLFQTQCPELASVHVWIQGDIDFYSGQYKSLLEFKNLSYFSLSIRNIPPGFDDHQLDPLASLLTRCPQLSSIALDLNSGDGESEYSPTTLATALGDCVFPNLRHFYAQGNEDPKWTEFFEDPESHPFRQFLARHPGIEDLALGYIEETGYGDDIDPAEIEQLFPSLKHFEGPSFLFLPLVLSTLAEQIETLVIVDDPLSDDEVPLSKMYDKTPMLPKLRKFGIWAGVIEEDILVNLLRTVVNAASQLEEIEIHQDIDGGDYEEVIGLIAQVQDLCSVTLNESILNVAAENDDKAELGWDEFASNLRYSCPRLQTIYRPIRKFGGENRQKVWELRDYA</sequence>
<dbReference type="Proteomes" id="UP000663853">
    <property type="component" value="Unassembled WGS sequence"/>
</dbReference>
<evidence type="ECO:0000313" key="3">
    <source>
        <dbReference type="Proteomes" id="UP000663853"/>
    </source>
</evidence>
<dbReference type="Pfam" id="PF12937">
    <property type="entry name" value="F-box-like"/>
    <property type="match status" value="1"/>
</dbReference>
<evidence type="ECO:0000259" key="1">
    <source>
        <dbReference type="Pfam" id="PF12937"/>
    </source>
</evidence>
<dbReference type="InterPro" id="IPR032675">
    <property type="entry name" value="LRR_dom_sf"/>
</dbReference>
<comment type="caution">
    <text evidence="2">The sequence shown here is derived from an EMBL/GenBank/DDBJ whole genome shotgun (WGS) entry which is preliminary data.</text>
</comment>
<name>A0A8H3H805_9AGAM</name>
<organism evidence="2 3">
    <name type="scientific">Rhizoctonia solani</name>
    <dbReference type="NCBI Taxonomy" id="456999"/>
    <lineage>
        <taxon>Eukaryota</taxon>
        <taxon>Fungi</taxon>
        <taxon>Dikarya</taxon>
        <taxon>Basidiomycota</taxon>
        <taxon>Agaricomycotina</taxon>
        <taxon>Agaricomycetes</taxon>
        <taxon>Cantharellales</taxon>
        <taxon>Ceratobasidiaceae</taxon>
        <taxon>Rhizoctonia</taxon>
    </lineage>
</organism>